<evidence type="ECO:0000259" key="2">
    <source>
        <dbReference type="Pfam" id="PF20434"/>
    </source>
</evidence>
<dbReference type="GO" id="GO:0016787">
    <property type="term" value="F:hydrolase activity"/>
    <property type="evidence" value="ECO:0007669"/>
    <property type="project" value="UniProtKB-KW"/>
</dbReference>
<dbReference type="InterPro" id="IPR029058">
    <property type="entry name" value="AB_hydrolase_fold"/>
</dbReference>
<dbReference type="EMBL" id="PVEP01000001">
    <property type="protein sequence ID" value="PQV59123.1"/>
    <property type="molecule type" value="Genomic_DNA"/>
</dbReference>
<dbReference type="OrthoDB" id="7829125at2"/>
<dbReference type="PANTHER" id="PTHR48081">
    <property type="entry name" value="AB HYDROLASE SUPERFAMILY PROTEIN C4A8.06C"/>
    <property type="match status" value="1"/>
</dbReference>
<feature type="domain" description="BD-FAE-like" evidence="2">
    <location>
        <begin position="24"/>
        <end position="79"/>
    </location>
</feature>
<organism evidence="3 4">
    <name type="scientific">Albidovulum denitrificans</name>
    <dbReference type="NCBI Taxonomy" id="404881"/>
    <lineage>
        <taxon>Bacteria</taxon>
        <taxon>Pseudomonadati</taxon>
        <taxon>Pseudomonadota</taxon>
        <taxon>Alphaproteobacteria</taxon>
        <taxon>Rhodobacterales</taxon>
        <taxon>Paracoccaceae</taxon>
        <taxon>Albidovulum</taxon>
    </lineage>
</organism>
<keyword evidence="4" id="KW-1185">Reference proteome</keyword>
<dbReference type="AlphaFoldDB" id="A0A2S8SE98"/>
<evidence type="ECO:0000256" key="1">
    <source>
        <dbReference type="ARBA" id="ARBA00022801"/>
    </source>
</evidence>
<reference evidence="3 4" key="1">
    <citation type="submission" date="2018-02" db="EMBL/GenBank/DDBJ databases">
        <title>Genomic Encyclopedia of Archaeal and Bacterial Type Strains, Phase II (KMG-II): from individual species to whole genera.</title>
        <authorList>
            <person name="Goeker M."/>
        </authorList>
    </citation>
    <scope>NUCLEOTIDE SEQUENCE [LARGE SCALE GENOMIC DNA]</scope>
    <source>
        <strain evidence="3 4">DSM 18921</strain>
    </source>
</reference>
<dbReference type="Gene3D" id="3.40.50.1820">
    <property type="entry name" value="alpha/beta hydrolase"/>
    <property type="match status" value="1"/>
</dbReference>
<evidence type="ECO:0000313" key="3">
    <source>
        <dbReference type="EMBL" id="PQV59123.1"/>
    </source>
</evidence>
<dbReference type="Pfam" id="PF20434">
    <property type="entry name" value="BD-FAE"/>
    <property type="match status" value="1"/>
</dbReference>
<accession>A0A2S8SE98</accession>
<dbReference type="InterPro" id="IPR049492">
    <property type="entry name" value="BD-FAE-like_dom"/>
</dbReference>
<dbReference type="RefSeq" id="WP_105513321.1">
    <property type="nucleotide sequence ID" value="NZ_PVEP01000001.1"/>
</dbReference>
<dbReference type="InterPro" id="IPR050300">
    <property type="entry name" value="GDXG_lipolytic_enzyme"/>
</dbReference>
<keyword evidence="1" id="KW-0378">Hydrolase</keyword>
<proteinExistence type="predicted"/>
<protein>
    <recommendedName>
        <fullName evidence="2">BD-FAE-like domain-containing protein</fullName>
    </recommendedName>
</protein>
<dbReference type="SUPFAM" id="SSF53474">
    <property type="entry name" value="alpha/beta-Hydrolases"/>
    <property type="match status" value="1"/>
</dbReference>
<evidence type="ECO:0000313" key="4">
    <source>
        <dbReference type="Proteomes" id="UP000238338"/>
    </source>
</evidence>
<name>A0A2S8SE98_9RHOB</name>
<sequence>MIEPITLSYATHPTRRGPRELFADLYLPEGQEKPADLITWMHAGGFRTGNRSHPSHAKAANLFAEHGYAMAFIDYRLARPPAILAPGTEARLEELIADATSGGIEMNETFFGPRPLGVVEDCCAFLRFIAGAAEDHGLSGRMILGGSSAGAISALNTLYLPKHLGLDRPEIATVFSFSGGFAYPSFVHDTGARILALHSELDDRVPISSIRRLAEQAGDPVVLIESIENKHGELTLSAREPLAVAVKRCVAFDRADDPLSIF</sequence>
<comment type="caution">
    <text evidence="3">The sequence shown here is derived from an EMBL/GenBank/DDBJ whole genome shotgun (WGS) entry which is preliminary data.</text>
</comment>
<gene>
    <name evidence="3" type="ORF">LX70_00946</name>
</gene>
<dbReference type="Proteomes" id="UP000238338">
    <property type="component" value="Unassembled WGS sequence"/>
</dbReference>